<dbReference type="Pfam" id="PF24644">
    <property type="entry name" value="DUF7638"/>
    <property type="match status" value="1"/>
</dbReference>
<dbReference type="SUPFAM" id="SSF143990">
    <property type="entry name" value="YbiA-like"/>
    <property type="match status" value="1"/>
</dbReference>
<evidence type="ECO:0000256" key="2">
    <source>
        <dbReference type="ARBA" id="ARBA00000751"/>
    </source>
</evidence>
<dbReference type="Gene3D" id="1.10.357.40">
    <property type="entry name" value="YbiA-like"/>
    <property type="match status" value="1"/>
</dbReference>
<dbReference type="Pfam" id="PF24645">
    <property type="entry name" value="DUF7639"/>
    <property type="match status" value="1"/>
</dbReference>
<dbReference type="EMBL" id="JASCTH010000047">
    <property type="protein sequence ID" value="MDI6105513.1"/>
    <property type="molecule type" value="Genomic_DNA"/>
</dbReference>
<dbReference type="InterPro" id="IPR037238">
    <property type="entry name" value="YbiA-like_sf"/>
</dbReference>
<dbReference type="InterPro" id="IPR012816">
    <property type="entry name" value="NADAR"/>
</dbReference>
<evidence type="ECO:0000313" key="6">
    <source>
        <dbReference type="Proteomes" id="UP001241758"/>
    </source>
</evidence>
<evidence type="ECO:0000259" key="4">
    <source>
        <dbReference type="Pfam" id="PF24645"/>
    </source>
</evidence>
<name>A0ABT6X0K3_9ACTN</name>
<comment type="catalytic activity">
    <reaction evidence="1">
        <text>5-amino-6-(5-phospho-D-ribosylamino)uracil + H2O = 5,6-diaminouracil + D-ribose 5-phosphate</text>
        <dbReference type="Rhea" id="RHEA:55020"/>
        <dbReference type="ChEBI" id="CHEBI:15377"/>
        <dbReference type="ChEBI" id="CHEBI:46252"/>
        <dbReference type="ChEBI" id="CHEBI:58453"/>
        <dbReference type="ChEBI" id="CHEBI:78346"/>
    </reaction>
</comment>
<reference evidence="5 6" key="1">
    <citation type="submission" date="2023-05" db="EMBL/GenBank/DDBJ databases">
        <title>Actinoplanes sp. NEAU-A12 genome sequencing.</title>
        <authorList>
            <person name="Wang Z.-S."/>
        </authorList>
    </citation>
    <scope>NUCLEOTIDE SEQUENCE [LARGE SCALE GENOMIC DNA]</scope>
    <source>
        <strain evidence="5 6">NEAU-A12</strain>
    </source>
</reference>
<evidence type="ECO:0000256" key="1">
    <source>
        <dbReference type="ARBA" id="ARBA00000022"/>
    </source>
</evidence>
<dbReference type="InterPro" id="IPR056055">
    <property type="entry name" value="DUF7638"/>
</dbReference>
<feature type="domain" description="DUF7638" evidence="3">
    <location>
        <begin position="6"/>
        <end position="112"/>
    </location>
</feature>
<comment type="catalytic activity">
    <reaction evidence="2">
        <text>2,5-diamino-6-hydroxy-4-(5-phosphoribosylamino)-pyrimidine + H2O = 2,5,6-triamino-4-hydroxypyrimidine + D-ribose 5-phosphate</text>
        <dbReference type="Rhea" id="RHEA:23436"/>
        <dbReference type="ChEBI" id="CHEBI:15377"/>
        <dbReference type="ChEBI" id="CHEBI:58614"/>
        <dbReference type="ChEBI" id="CHEBI:78346"/>
        <dbReference type="ChEBI" id="CHEBI:137796"/>
    </reaction>
</comment>
<dbReference type="Proteomes" id="UP001241758">
    <property type="component" value="Unassembled WGS sequence"/>
</dbReference>
<protein>
    <submittedName>
        <fullName evidence="5">NADAR family protein</fullName>
    </submittedName>
</protein>
<accession>A0ABT6X0K3</accession>
<organism evidence="5 6">
    <name type="scientific">Actinoplanes sandaracinus</name>
    <dbReference type="NCBI Taxonomy" id="3045177"/>
    <lineage>
        <taxon>Bacteria</taxon>
        <taxon>Bacillati</taxon>
        <taxon>Actinomycetota</taxon>
        <taxon>Actinomycetes</taxon>
        <taxon>Micromonosporales</taxon>
        <taxon>Micromonosporaceae</taxon>
        <taxon>Actinoplanes</taxon>
    </lineage>
</organism>
<evidence type="ECO:0000259" key="3">
    <source>
        <dbReference type="Pfam" id="PF24644"/>
    </source>
</evidence>
<dbReference type="InterPro" id="IPR056056">
    <property type="entry name" value="DUF7639"/>
</dbReference>
<evidence type="ECO:0000313" key="5">
    <source>
        <dbReference type="EMBL" id="MDI6105513.1"/>
    </source>
</evidence>
<gene>
    <name evidence="5" type="ORF">QLQ12_43720</name>
</gene>
<dbReference type="RefSeq" id="WP_282766980.1">
    <property type="nucleotide sequence ID" value="NZ_JASCTH010000047.1"/>
</dbReference>
<feature type="domain" description="DUF7639" evidence="4">
    <location>
        <begin position="113"/>
        <end position="202"/>
    </location>
</feature>
<comment type="caution">
    <text evidence="5">The sequence shown here is derived from an EMBL/GenBank/DDBJ whole genome shotgun (WGS) entry which is preliminary data.</text>
</comment>
<keyword evidence="6" id="KW-1185">Reference proteome</keyword>
<proteinExistence type="predicted"/>
<sequence length="377" mass="41123">MPDSTPTWRKADDDIVHGRQRLIFVRDGSWQLTALAYFADGQVTWQYGPPSDLAGLRQALADGTLALAPPDGTVVHVPGAGRFTMTADGAPWTAPMVLGDIADEVDGLNQRPDSSRRAYDAFRAYADDPSEERLETARSAYLAVPRHRRIYMLGDMDHNDVPARILLAGIGEEIPARRPGTTLTVTAEAKDGALDYFLRITPAVSAWERRHTADGPDTPTAAAVVIGGHVHPQGWPDPPGLDVLQNDYPASVVHRGREYRTVTHAYWALSTGDPAWHDRIADADRGFDAVEVAFAAPRRDGWAAARLAVMGTLLRDKCRRHPLIAATLLSTGDARVLYSDTGSCYWTRDGREGSNWMGRLLEVVRSELAAGRGGILS</sequence>
<dbReference type="CDD" id="cd15457">
    <property type="entry name" value="NADAR"/>
    <property type="match status" value="1"/>
</dbReference>